<keyword evidence="3" id="KW-1185">Reference proteome</keyword>
<dbReference type="HOGENOM" id="CLU_1640704_0_0_11"/>
<comment type="caution">
    <text evidence="2">The sequence shown here is derived from an EMBL/GenBank/DDBJ whole genome shotgun (WGS) entry which is preliminary data.</text>
</comment>
<feature type="transmembrane region" description="Helical" evidence="1">
    <location>
        <begin position="6"/>
        <end position="24"/>
    </location>
</feature>
<dbReference type="AlphaFoldDB" id="R4YXD3"/>
<evidence type="ECO:0000313" key="2">
    <source>
        <dbReference type="EMBL" id="CCM62790.1"/>
    </source>
</evidence>
<keyword evidence="1" id="KW-1133">Transmembrane helix</keyword>
<gene>
    <name evidence="2" type="ORF">BN381_130348</name>
</gene>
<dbReference type="RefSeq" id="WP_012224487.1">
    <property type="nucleotide sequence ID" value="NZ_HG422565.1"/>
</dbReference>
<dbReference type="EMBL" id="CANL01000005">
    <property type="protein sequence ID" value="CCM62790.1"/>
    <property type="molecule type" value="Genomic_DNA"/>
</dbReference>
<organism evidence="2 3">
    <name type="scientific">Candidatus Neomicrothrix parvicella RN1</name>
    <dbReference type="NCBI Taxonomy" id="1229780"/>
    <lineage>
        <taxon>Bacteria</taxon>
        <taxon>Bacillati</taxon>
        <taxon>Actinomycetota</taxon>
        <taxon>Acidimicrobiia</taxon>
        <taxon>Acidimicrobiales</taxon>
        <taxon>Microthrixaceae</taxon>
        <taxon>Candidatus Neomicrothrix</taxon>
    </lineage>
</organism>
<reference evidence="2 3" key="1">
    <citation type="journal article" date="2013" name="ISME J.">
        <title>Metabolic model for the filamentous 'Candidatus Microthrix parvicella' based on genomic and metagenomic analyses.</title>
        <authorList>
            <person name="Jon McIlroy S."/>
            <person name="Kristiansen R."/>
            <person name="Albertsen M."/>
            <person name="Michael Karst S."/>
            <person name="Rossetti S."/>
            <person name="Lund Nielsen J."/>
            <person name="Tandoi V."/>
            <person name="James Seviour R."/>
            <person name="Nielsen P.H."/>
        </authorList>
    </citation>
    <scope>NUCLEOTIDE SEQUENCE [LARGE SCALE GENOMIC DNA]</scope>
    <source>
        <strain evidence="2 3">RN1</strain>
    </source>
</reference>
<sequence length="161" mass="18252">METIRWALFPGLVGMFICLVLWSSTRPPRGLVTLDDARALDGVLYLPDDLDLLPRERACGVMFDGFERKASWPGETHRRRLAVGRHYVAVLATDEGQSFAILRQQLARVGLQHRLVDGSYHVWVRFYLDGGQLLARHFFTSEATEDVLAALNAVEIPFVRE</sequence>
<proteinExistence type="predicted"/>
<dbReference type="Proteomes" id="UP000018291">
    <property type="component" value="Unassembled WGS sequence"/>
</dbReference>
<name>R4YXD3_9ACTN</name>
<keyword evidence="1" id="KW-0472">Membrane</keyword>
<protein>
    <submittedName>
        <fullName evidence="2">Uncharacterized protein</fullName>
    </submittedName>
</protein>
<evidence type="ECO:0000313" key="3">
    <source>
        <dbReference type="Proteomes" id="UP000018291"/>
    </source>
</evidence>
<accession>R4YXD3</accession>
<dbReference type="STRING" id="1229780.BN381_130348"/>
<evidence type="ECO:0000256" key="1">
    <source>
        <dbReference type="SAM" id="Phobius"/>
    </source>
</evidence>
<keyword evidence="1" id="KW-0812">Transmembrane</keyword>